<evidence type="ECO:0000313" key="2">
    <source>
        <dbReference type="EMBL" id="MEZ0492439.1"/>
    </source>
</evidence>
<keyword evidence="3" id="KW-1185">Reference proteome</keyword>
<comment type="subcellular location">
    <subcellularLocation>
        <location evidence="1">Cell membrane</location>
        <topology evidence="1">Multi-pass membrane protein</topology>
    </subcellularLocation>
</comment>
<sequence length="202" mass="20751">MHPSAVLDLLDPASHADDWPWALVVLFAAVVTGAVLPVLPTGAVVSAMAALGHHRSWLSLGEVVVVGAGAAYVADLVVYALLLRGASTRAGRRLRRQAEAHGHLEELGERLTRHDVGTLVTSRLLPGARVPVLAAAAATSYPVVRFAAADVAPAVCWALAYGALGLAGRGVGGSPWVSVVVAVAFGVLASGAVSLVRRLRAR</sequence>
<protein>
    <submittedName>
        <fullName evidence="2">DedA family protein</fullName>
    </submittedName>
</protein>
<keyword evidence="1" id="KW-1133">Transmembrane helix</keyword>
<feature type="transmembrane region" description="Helical" evidence="1">
    <location>
        <begin position="63"/>
        <end position="86"/>
    </location>
</feature>
<dbReference type="InterPro" id="IPR032818">
    <property type="entry name" value="DedA-like"/>
</dbReference>
<accession>A0ABV4I191</accession>
<proteinExistence type="inferred from homology"/>
<dbReference type="EMBL" id="JBGGTQ010000004">
    <property type="protein sequence ID" value="MEZ0492439.1"/>
    <property type="molecule type" value="Genomic_DNA"/>
</dbReference>
<dbReference type="PANTHER" id="PTHR30353">
    <property type="entry name" value="INNER MEMBRANE PROTEIN DEDA-RELATED"/>
    <property type="match status" value="1"/>
</dbReference>
<reference evidence="2 3" key="1">
    <citation type="submission" date="2024-07" db="EMBL/GenBank/DDBJ databases">
        <authorList>
            <person name="Thanompreechachai J."/>
            <person name="Duangmal K."/>
        </authorList>
    </citation>
    <scope>NUCLEOTIDE SEQUENCE [LARGE SCALE GENOMIC DNA]</scope>
    <source>
        <strain evidence="2 3">TBRC 1896</strain>
    </source>
</reference>
<gene>
    <name evidence="2" type="ORF">AB2L28_09350</name>
</gene>
<dbReference type="RefSeq" id="WP_370718489.1">
    <property type="nucleotide sequence ID" value="NZ_JBGGTQ010000004.1"/>
</dbReference>
<keyword evidence="1" id="KW-0472">Membrane</keyword>
<evidence type="ECO:0000256" key="1">
    <source>
        <dbReference type="RuleBase" id="RU367016"/>
    </source>
</evidence>
<keyword evidence="1" id="KW-1003">Cell membrane</keyword>
<comment type="similarity">
    <text evidence="1">Belongs to the DedA family.</text>
</comment>
<keyword evidence="1" id="KW-0812">Transmembrane</keyword>
<dbReference type="Proteomes" id="UP001566476">
    <property type="component" value="Unassembled WGS sequence"/>
</dbReference>
<dbReference type="PANTHER" id="PTHR30353:SF0">
    <property type="entry name" value="TRANSMEMBRANE PROTEIN"/>
    <property type="match status" value="1"/>
</dbReference>
<feature type="transmembrane region" description="Helical" evidence="1">
    <location>
        <begin position="21"/>
        <end position="51"/>
    </location>
</feature>
<name>A0ABV4I191_9ACTN</name>
<evidence type="ECO:0000313" key="3">
    <source>
        <dbReference type="Proteomes" id="UP001566476"/>
    </source>
</evidence>
<comment type="caution">
    <text evidence="2">The sequence shown here is derived from an EMBL/GenBank/DDBJ whole genome shotgun (WGS) entry which is preliminary data.</text>
</comment>
<feature type="transmembrane region" description="Helical" evidence="1">
    <location>
        <begin position="176"/>
        <end position="196"/>
    </location>
</feature>
<feature type="transmembrane region" description="Helical" evidence="1">
    <location>
        <begin position="143"/>
        <end position="164"/>
    </location>
</feature>
<organism evidence="2 3">
    <name type="scientific">Kineococcus mangrovi</name>
    <dbReference type="NCBI Taxonomy" id="1660183"/>
    <lineage>
        <taxon>Bacteria</taxon>
        <taxon>Bacillati</taxon>
        <taxon>Actinomycetota</taxon>
        <taxon>Actinomycetes</taxon>
        <taxon>Kineosporiales</taxon>
        <taxon>Kineosporiaceae</taxon>
        <taxon>Kineococcus</taxon>
    </lineage>
</organism>